<dbReference type="RefSeq" id="WP_121276768.1">
    <property type="nucleotide sequence ID" value="NZ_RBZV01000002.1"/>
</dbReference>
<dbReference type="Proteomes" id="UP000280434">
    <property type="component" value="Unassembled WGS sequence"/>
</dbReference>
<feature type="chain" id="PRO_5019825885" description="Chorismate mutase" evidence="6">
    <location>
        <begin position="27"/>
        <end position="196"/>
    </location>
</feature>
<dbReference type="EMBL" id="RBZV01000002">
    <property type="protein sequence ID" value="RKP50733.1"/>
    <property type="molecule type" value="Genomic_DNA"/>
</dbReference>
<dbReference type="InterPro" id="IPR051331">
    <property type="entry name" value="Chorismate_mutase-related"/>
</dbReference>
<dbReference type="PANTHER" id="PTHR38041:SF2">
    <property type="entry name" value="SECRETED CHORISMATE MUTASE"/>
    <property type="match status" value="1"/>
</dbReference>
<keyword evidence="9" id="KW-1185">Reference proteome</keyword>
<evidence type="ECO:0000259" key="7">
    <source>
        <dbReference type="PROSITE" id="PS51168"/>
    </source>
</evidence>
<comment type="function">
    <text evidence="5">Catalyzes the Claisen rearrangement of chorismate to prephenate.</text>
</comment>
<dbReference type="GO" id="GO:0004106">
    <property type="term" value="F:chorismate mutase activity"/>
    <property type="evidence" value="ECO:0007669"/>
    <property type="project" value="UniProtKB-EC"/>
</dbReference>
<keyword evidence="3 6" id="KW-0732">Signal</keyword>
<comment type="caution">
    <text evidence="8">The sequence shown here is derived from an EMBL/GenBank/DDBJ whole genome shotgun (WGS) entry which is preliminary data.</text>
</comment>
<dbReference type="InterPro" id="IPR036979">
    <property type="entry name" value="CM_dom_sf"/>
</dbReference>
<organism evidence="8 9">
    <name type="scientific">Trinickia fusca</name>
    <dbReference type="NCBI Taxonomy" id="2419777"/>
    <lineage>
        <taxon>Bacteria</taxon>
        <taxon>Pseudomonadati</taxon>
        <taxon>Pseudomonadota</taxon>
        <taxon>Betaproteobacteria</taxon>
        <taxon>Burkholderiales</taxon>
        <taxon>Burkholderiaceae</taxon>
        <taxon>Trinickia</taxon>
    </lineage>
</organism>
<evidence type="ECO:0000256" key="6">
    <source>
        <dbReference type="SAM" id="SignalP"/>
    </source>
</evidence>
<gene>
    <name evidence="8" type="ORF">D7S89_06525</name>
</gene>
<evidence type="ECO:0000256" key="5">
    <source>
        <dbReference type="PIRNR" id="PIRNR026640"/>
    </source>
</evidence>
<comment type="catalytic activity">
    <reaction evidence="5">
        <text>chorismate = prephenate</text>
        <dbReference type="Rhea" id="RHEA:13897"/>
        <dbReference type="ChEBI" id="CHEBI:29748"/>
        <dbReference type="ChEBI" id="CHEBI:29934"/>
        <dbReference type="EC" id="5.4.99.5"/>
    </reaction>
</comment>
<comment type="pathway">
    <text evidence="1 5">Metabolic intermediate biosynthesis; prephenate biosynthesis; prephenate from chorismate: step 1/1.</text>
</comment>
<dbReference type="OrthoDB" id="6053806at2"/>
<dbReference type="NCBIfam" id="TIGR01806">
    <property type="entry name" value="CM_mono2"/>
    <property type="match status" value="1"/>
</dbReference>
<dbReference type="NCBIfam" id="NF006741">
    <property type="entry name" value="PRK09269.1"/>
    <property type="match status" value="1"/>
</dbReference>
<dbReference type="GO" id="GO:0046417">
    <property type="term" value="P:chorismate metabolic process"/>
    <property type="evidence" value="ECO:0007669"/>
    <property type="project" value="InterPro"/>
</dbReference>
<dbReference type="InterPro" id="IPR008240">
    <property type="entry name" value="Chorismate_mutase_periplasmic"/>
</dbReference>
<dbReference type="UniPathway" id="UPA00120">
    <property type="reaction ID" value="UER00203"/>
</dbReference>
<sequence>MKTLLRVATLAIFSITLGVASNLALADGDDTAIINLVALASQRLTLAVPVAQWKWANHRPITDAPREAALLGDVEQRARAAGIDPAYARAFFQDQIDASKQVQAALFESWRKSRAPAGPAPDLATSTRPQLDQLTQSMLAALARVQPLRDAPDCPSRVARSVESWKTLTRYDSSTLPALSRALAHVCSAGGMGSVG</sequence>
<keyword evidence="4 5" id="KW-0413">Isomerase</keyword>
<feature type="signal peptide" evidence="6">
    <location>
        <begin position="1"/>
        <end position="26"/>
    </location>
</feature>
<dbReference type="InterPro" id="IPR002701">
    <property type="entry name" value="CM_II_prokaryot"/>
</dbReference>
<dbReference type="PIRSF" id="PIRSF026640">
    <property type="entry name" value="Peripl_chor_mut"/>
    <property type="match status" value="1"/>
</dbReference>
<dbReference type="PANTHER" id="PTHR38041">
    <property type="entry name" value="CHORISMATE MUTASE"/>
    <property type="match status" value="1"/>
</dbReference>
<dbReference type="SMART" id="SM00830">
    <property type="entry name" value="CM_2"/>
    <property type="match status" value="1"/>
</dbReference>
<proteinExistence type="predicted"/>
<dbReference type="Gene3D" id="1.20.59.10">
    <property type="entry name" value="Chorismate mutase"/>
    <property type="match status" value="1"/>
</dbReference>
<accession>A0A494XT78</accession>
<dbReference type="EC" id="5.4.99.5" evidence="2 5"/>
<evidence type="ECO:0000256" key="2">
    <source>
        <dbReference type="ARBA" id="ARBA00012404"/>
    </source>
</evidence>
<dbReference type="Pfam" id="PF01817">
    <property type="entry name" value="CM_2"/>
    <property type="match status" value="1"/>
</dbReference>
<dbReference type="PROSITE" id="PS51168">
    <property type="entry name" value="CHORISMATE_MUT_2"/>
    <property type="match status" value="1"/>
</dbReference>
<dbReference type="GO" id="GO:0009697">
    <property type="term" value="P:salicylic acid biosynthetic process"/>
    <property type="evidence" value="ECO:0007669"/>
    <property type="project" value="TreeGrafter"/>
</dbReference>
<evidence type="ECO:0000256" key="4">
    <source>
        <dbReference type="ARBA" id="ARBA00023235"/>
    </source>
</evidence>
<evidence type="ECO:0000256" key="1">
    <source>
        <dbReference type="ARBA" id="ARBA00004817"/>
    </source>
</evidence>
<name>A0A494XT78_9BURK</name>
<dbReference type="InterPro" id="IPR036263">
    <property type="entry name" value="Chorismate_II_sf"/>
</dbReference>
<dbReference type="SUPFAM" id="SSF48600">
    <property type="entry name" value="Chorismate mutase II"/>
    <property type="match status" value="1"/>
</dbReference>
<evidence type="ECO:0000313" key="8">
    <source>
        <dbReference type="EMBL" id="RKP50733.1"/>
    </source>
</evidence>
<dbReference type="AlphaFoldDB" id="A0A494XT78"/>
<feature type="domain" description="Chorismate mutase" evidence="7">
    <location>
        <begin position="13"/>
        <end position="107"/>
    </location>
</feature>
<reference evidence="8 9" key="1">
    <citation type="submission" date="2018-10" db="EMBL/GenBank/DDBJ databases">
        <title>Paraburkholderia sp. 7MK8-2, isolated from soil.</title>
        <authorList>
            <person name="Gao Z.-H."/>
            <person name="Qiu L.-H."/>
        </authorList>
    </citation>
    <scope>NUCLEOTIDE SEQUENCE [LARGE SCALE GENOMIC DNA]</scope>
    <source>
        <strain evidence="8 9">7MK8-2</strain>
    </source>
</reference>
<evidence type="ECO:0000256" key="3">
    <source>
        <dbReference type="ARBA" id="ARBA00022729"/>
    </source>
</evidence>
<evidence type="ECO:0000313" key="9">
    <source>
        <dbReference type="Proteomes" id="UP000280434"/>
    </source>
</evidence>
<protein>
    <recommendedName>
        <fullName evidence="2 5">Chorismate mutase</fullName>
        <ecNumber evidence="2 5">5.4.99.5</ecNumber>
    </recommendedName>
</protein>